<dbReference type="SMART" id="SM00387">
    <property type="entry name" value="HATPase_c"/>
    <property type="match status" value="1"/>
</dbReference>
<keyword evidence="6 12" id="KW-0812">Transmembrane</keyword>
<dbReference type="InterPro" id="IPR036097">
    <property type="entry name" value="HisK_dim/P_sf"/>
</dbReference>
<dbReference type="EC" id="2.7.13.3" evidence="3"/>
<evidence type="ECO:0000259" key="14">
    <source>
        <dbReference type="PROSITE" id="PS50885"/>
    </source>
</evidence>
<comment type="subcellular location">
    <subcellularLocation>
        <location evidence="2">Membrane</location>
    </subcellularLocation>
</comment>
<evidence type="ECO:0000259" key="13">
    <source>
        <dbReference type="PROSITE" id="PS50109"/>
    </source>
</evidence>
<feature type="transmembrane region" description="Helical" evidence="12">
    <location>
        <begin position="199"/>
        <end position="219"/>
    </location>
</feature>
<dbReference type="EMBL" id="VGLS01000014">
    <property type="protein sequence ID" value="MBM3222380.1"/>
    <property type="molecule type" value="Genomic_DNA"/>
</dbReference>
<dbReference type="InterPro" id="IPR003594">
    <property type="entry name" value="HATPase_dom"/>
</dbReference>
<dbReference type="FunFam" id="3.30.565.10:FF:000006">
    <property type="entry name" value="Sensor histidine kinase WalK"/>
    <property type="match status" value="1"/>
</dbReference>
<evidence type="ECO:0000313" key="15">
    <source>
        <dbReference type="EMBL" id="MBM3222380.1"/>
    </source>
</evidence>
<dbReference type="InterPro" id="IPR004358">
    <property type="entry name" value="Sig_transdc_His_kin-like_C"/>
</dbReference>
<dbReference type="PROSITE" id="PS50109">
    <property type="entry name" value="HIS_KIN"/>
    <property type="match status" value="1"/>
</dbReference>
<gene>
    <name evidence="15" type="ORF">FJZ47_01045</name>
</gene>
<evidence type="ECO:0000256" key="1">
    <source>
        <dbReference type="ARBA" id="ARBA00000085"/>
    </source>
</evidence>
<reference evidence="15" key="1">
    <citation type="submission" date="2019-03" db="EMBL/GenBank/DDBJ databases">
        <title>Lake Tanganyika Metagenome-Assembled Genomes (MAGs).</title>
        <authorList>
            <person name="Tran P."/>
        </authorList>
    </citation>
    <scope>NUCLEOTIDE SEQUENCE</scope>
    <source>
        <strain evidence="15">K_DeepCast_65m_m2_066</strain>
    </source>
</reference>
<dbReference type="SUPFAM" id="SSF47384">
    <property type="entry name" value="Homodimeric domain of signal transducing histidine kinase"/>
    <property type="match status" value="1"/>
</dbReference>
<feature type="domain" description="Histidine kinase" evidence="13">
    <location>
        <begin position="280"/>
        <end position="496"/>
    </location>
</feature>
<dbReference type="InterPro" id="IPR003661">
    <property type="entry name" value="HisK_dim/P_dom"/>
</dbReference>
<evidence type="ECO:0000256" key="5">
    <source>
        <dbReference type="ARBA" id="ARBA00022679"/>
    </source>
</evidence>
<dbReference type="PANTHER" id="PTHR45436:SF5">
    <property type="entry name" value="SENSOR HISTIDINE KINASE TRCS"/>
    <property type="match status" value="1"/>
</dbReference>
<dbReference type="PANTHER" id="PTHR45436">
    <property type="entry name" value="SENSOR HISTIDINE KINASE YKOH"/>
    <property type="match status" value="1"/>
</dbReference>
<dbReference type="Pfam" id="PF00512">
    <property type="entry name" value="HisKA"/>
    <property type="match status" value="1"/>
</dbReference>
<keyword evidence="9" id="KW-0902">Two-component regulatory system</keyword>
<evidence type="ECO:0000256" key="6">
    <source>
        <dbReference type="ARBA" id="ARBA00022692"/>
    </source>
</evidence>
<keyword evidence="7" id="KW-0418">Kinase</keyword>
<dbReference type="CDD" id="cd06225">
    <property type="entry name" value="HAMP"/>
    <property type="match status" value="1"/>
</dbReference>
<dbReference type="GO" id="GO:0000155">
    <property type="term" value="F:phosphorelay sensor kinase activity"/>
    <property type="evidence" value="ECO:0007669"/>
    <property type="project" value="InterPro"/>
</dbReference>
<dbReference type="Gene3D" id="3.30.565.10">
    <property type="entry name" value="Histidine kinase-like ATPase, C-terminal domain"/>
    <property type="match status" value="1"/>
</dbReference>
<comment type="catalytic activity">
    <reaction evidence="1">
        <text>ATP + protein L-histidine = ADP + protein N-phospho-L-histidine.</text>
        <dbReference type="EC" id="2.7.13.3"/>
    </reaction>
</comment>
<dbReference type="SUPFAM" id="SSF158472">
    <property type="entry name" value="HAMP domain-like"/>
    <property type="match status" value="1"/>
</dbReference>
<feature type="transmembrane region" description="Helical" evidence="12">
    <location>
        <begin position="9"/>
        <end position="32"/>
    </location>
</feature>
<evidence type="ECO:0000256" key="11">
    <source>
        <dbReference type="SAM" id="MobiDB-lite"/>
    </source>
</evidence>
<proteinExistence type="predicted"/>
<dbReference type="InterPro" id="IPR050428">
    <property type="entry name" value="TCS_sensor_his_kinase"/>
</dbReference>
<evidence type="ECO:0000256" key="10">
    <source>
        <dbReference type="ARBA" id="ARBA00023136"/>
    </source>
</evidence>
<dbReference type="Gene3D" id="1.10.287.130">
    <property type="match status" value="1"/>
</dbReference>
<dbReference type="Proteomes" id="UP000712673">
    <property type="component" value="Unassembled WGS sequence"/>
</dbReference>
<evidence type="ECO:0000313" key="16">
    <source>
        <dbReference type="Proteomes" id="UP000712673"/>
    </source>
</evidence>
<evidence type="ECO:0000256" key="8">
    <source>
        <dbReference type="ARBA" id="ARBA00022989"/>
    </source>
</evidence>
<organism evidence="15 16">
    <name type="scientific">Tectimicrobiota bacterium</name>
    <dbReference type="NCBI Taxonomy" id="2528274"/>
    <lineage>
        <taxon>Bacteria</taxon>
        <taxon>Pseudomonadati</taxon>
        <taxon>Nitrospinota/Tectimicrobiota group</taxon>
        <taxon>Candidatus Tectimicrobiota</taxon>
    </lineage>
</organism>
<dbReference type="SMART" id="SM00388">
    <property type="entry name" value="HisKA"/>
    <property type="match status" value="1"/>
</dbReference>
<evidence type="ECO:0000256" key="4">
    <source>
        <dbReference type="ARBA" id="ARBA00022553"/>
    </source>
</evidence>
<evidence type="ECO:0000256" key="9">
    <source>
        <dbReference type="ARBA" id="ARBA00023012"/>
    </source>
</evidence>
<comment type="caution">
    <text evidence="15">The sequence shown here is derived from an EMBL/GenBank/DDBJ whole genome shotgun (WGS) entry which is preliminary data.</text>
</comment>
<dbReference type="InterPro" id="IPR036890">
    <property type="entry name" value="HATPase_C_sf"/>
</dbReference>
<dbReference type="PRINTS" id="PR00344">
    <property type="entry name" value="BCTRLSENSOR"/>
</dbReference>
<protein>
    <recommendedName>
        <fullName evidence="3">histidine kinase</fullName>
        <ecNumber evidence="3">2.7.13.3</ecNumber>
    </recommendedName>
</protein>
<dbReference type="AlphaFoldDB" id="A0A937VYA0"/>
<sequence length="496" mass="54858">MKLRITHKLLLSFLLTNAVVIILMLVCMRWSFARGFLDYIHQQEIRRLDSLVAALEGAYAEHGHWHFLRHKPRRWRQLLEMEVPMRPEQPGLSPADDGPALPAATEPPSGHDSPHAGRRGRAGRLALLYRSDDPLSLRLRLSVLDEEQHPVIGPPHAQAGETLRPITYAGRTVGWLRIVPLQAVTDTLDRHFLAQQSQAFVLITSLAVALAAGVSILLGRHLLAPIQKLLAGTRALTAGQFTMRLGVTSGDELGQLAADFNVLAQTLEHNEDMRRQWTADISHELRTPLTILRGEIEALQDGLRPANAETLQSLHAEVLRLQTLVHDLYELSLSDLGALHYRKTPVELTAVLDEALLAFRERFTSKALTLETPGLPGEAVLLFADRARLHQLLSNLLEDSLRYTDPGGCVRVWYIRQEKAVVLHVQDSAPGVSPDALPHLFDRFYRTDTSRTRSPGGAGLGLAICKNIAEAHGGQIAVQPSPLGGVWIQVTLPVYA</sequence>
<evidence type="ECO:0000256" key="7">
    <source>
        <dbReference type="ARBA" id="ARBA00022777"/>
    </source>
</evidence>
<accession>A0A937VYA0</accession>
<dbReference type="InterPro" id="IPR005467">
    <property type="entry name" value="His_kinase_dom"/>
</dbReference>
<dbReference type="SMART" id="SM00304">
    <property type="entry name" value="HAMP"/>
    <property type="match status" value="1"/>
</dbReference>
<dbReference type="GO" id="GO:0005886">
    <property type="term" value="C:plasma membrane"/>
    <property type="evidence" value="ECO:0007669"/>
    <property type="project" value="TreeGrafter"/>
</dbReference>
<feature type="domain" description="HAMP" evidence="14">
    <location>
        <begin position="220"/>
        <end position="272"/>
    </location>
</feature>
<keyword evidence="10 12" id="KW-0472">Membrane</keyword>
<evidence type="ECO:0000256" key="3">
    <source>
        <dbReference type="ARBA" id="ARBA00012438"/>
    </source>
</evidence>
<dbReference type="Pfam" id="PF00672">
    <property type="entry name" value="HAMP"/>
    <property type="match status" value="1"/>
</dbReference>
<keyword evidence="4" id="KW-0597">Phosphoprotein</keyword>
<keyword evidence="8 12" id="KW-1133">Transmembrane helix</keyword>
<keyword evidence="5" id="KW-0808">Transferase</keyword>
<dbReference type="Gene3D" id="6.10.340.10">
    <property type="match status" value="1"/>
</dbReference>
<feature type="region of interest" description="Disordered" evidence="11">
    <location>
        <begin position="86"/>
        <end position="118"/>
    </location>
</feature>
<evidence type="ECO:0000256" key="12">
    <source>
        <dbReference type="SAM" id="Phobius"/>
    </source>
</evidence>
<dbReference type="SUPFAM" id="SSF55874">
    <property type="entry name" value="ATPase domain of HSP90 chaperone/DNA topoisomerase II/histidine kinase"/>
    <property type="match status" value="1"/>
</dbReference>
<dbReference type="InterPro" id="IPR003660">
    <property type="entry name" value="HAMP_dom"/>
</dbReference>
<name>A0A937VYA0_UNCTE</name>
<dbReference type="CDD" id="cd00082">
    <property type="entry name" value="HisKA"/>
    <property type="match status" value="1"/>
</dbReference>
<evidence type="ECO:0000256" key="2">
    <source>
        <dbReference type="ARBA" id="ARBA00004370"/>
    </source>
</evidence>
<dbReference type="PROSITE" id="PS50885">
    <property type="entry name" value="HAMP"/>
    <property type="match status" value="1"/>
</dbReference>
<dbReference type="Pfam" id="PF02518">
    <property type="entry name" value="HATPase_c"/>
    <property type="match status" value="1"/>
</dbReference>